<dbReference type="HOGENOM" id="CLU_044118_5_0_2"/>
<keyword evidence="1" id="KW-0479">Metal-binding</keyword>
<dbReference type="Gene3D" id="3.30.540.10">
    <property type="entry name" value="Fructose-1,6-Bisphosphatase, subunit A, domain 1"/>
    <property type="match status" value="1"/>
</dbReference>
<dbReference type="PhylomeDB" id="A8A9C4"/>
<feature type="binding site" evidence="1">
    <location>
        <position position="84"/>
    </location>
    <ligand>
        <name>Mg(2+)</name>
        <dbReference type="ChEBI" id="CHEBI:18420"/>
        <label>1</label>
        <note>catalytic</note>
    </ligand>
</feature>
<sequence>MEGPRKLALKVAERARDFLRSKFLDESYLKVVEEHKSDVSRKIDLEVEDLIIKTLREEGFKGGIVTEEKGVVGEGPPYAVVDPLDGSLNYAVGSPHWAVSVAIAEGEDFSTLVASAVCPGFGHPCYSASDKAYSGEGEVIPGAPEKVLVFYGEPEDERQSKYLVELRKLLGRPKVRVPGAIALDMVNVARGKLLALVDVRNKIRNVDVAGAYLIIKRAGVPVPEVYESFPTDEVSVVGNLFFGRDERVLSALLSSASKLGLWQGDPDNVQARAGRFLP</sequence>
<dbReference type="RefSeq" id="WP_011998378.1">
    <property type="nucleotide sequence ID" value="NC_009776.1"/>
</dbReference>
<dbReference type="GO" id="GO:0046872">
    <property type="term" value="F:metal ion binding"/>
    <property type="evidence" value="ECO:0007669"/>
    <property type="project" value="UniProtKB-KW"/>
</dbReference>
<dbReference type="PANTHER" id="PTHR20854:SF4">
    <property type="entry name" value="INOSITOL-1-MONOPHOSPHATASE-RELATED"/>
    <property type="match status" value="1"/>
</dbReference>
<dbReference type="AlphaFoldDB" id="A8A9C4"/>
<dbReference type="Gene3D" id="3.40.190.80">
    <property type="match status" value="1"/>
</dbReference>
<name>A8A9C4_IGNH4</name>
<dbReference type="PANTHER" id="PTHR20854">
    <property type="entry name" value="INOSITOL MONOPHOSPHATASE"/>
    <property type="match status" value="1"/>
</dbReference>
<feature type="binding site" evidence="1">
    <location>
        <position position="207"/>
    </location>
    <ligand>
        <name>Mg(2+)</name>
        <dbReference type="ChEBI" id="CHEBI:18420"/>
        <label>1</label>
        <note>catalytic</note>
    </ligand>
</feature>
<feature type="binding site" evidence="1">
    <location>
        <position position="67"/>
    </location>
    <ligand>
        <name>Mg(2+)</name>
        <dbReference type="ChEBI" id="CHEBI:18420"/>
        <label>1</label>
        <note>catalytic</note>
    </ligand>
</feature>
<comment type="cofactor">
    <cofactor evidence="1">
        <name>Mg(2+)</name>
        <dbReference type="ChEBI" id="CHEBI:18420"/>
    </cofactor>
</comment>
<gene>
    <name evidence="2" type="ordered locus">Igni_0343</name>
</gene>
<keyword evidence="1" id="KW-0460">Magnesium</keyword>
<keyword evidence="3" id="KW-1185">Reference proteome</keyword>
<dbReference type="GO" id="GO:0007165">
    <property type="term" value="P:signal transduction"/>
    <property type="evidence" value="ECO:0007669"/>
    <property type="project" value="TreeGrafter"/>
</dbReference>
<reference evidence="2 3" key="1">
    <citation type="journal article" date="2008" name="Genome Biol.">
        <title>A genomic analysis of the archaeal system Ignicoccus hospitalis-Nanoarchaeum equitans.</title>
        <authorList>
            <person name="Podar M."/>
            <person name="Anderson I."/>
            <person name="Makarova K.S."/>
            <person name="Elkins J.G."/>
            <person name="Ivanova N."/>
            <person name="Wall M.A."/>
            <person name="Lykidis A."/>
            <person name="Mavromatis K."/>
            <person name="Sun H."/>
            <person name="Hudson M.E."/>
            <person name="Chen W."/>
            <person name="Deciu C."/>
            <person name="Hutchison D."/>
            <person name="Eads J.R."/>
            <person name="Anderson A."/>
            <person name="Fernandes F."/>
            <person name="Szeto E."/>
            <person name="Lapidus A."/>
            <person name="Kyrpides N.C."/>
            <person name="Saier M.H.Jr."/>
            <person name="Richardson P.M."/>
            <person name="Rachel R."/>
            <person name="Huber H."/>
            <person name="Eisen J.A."/>
            <person name="Koonin E.V."/>
            <person name="Keller M."/>
            <person name="Stetter K.O."/>
        </authorList>
    </citation>
    <scope>NUCLEOTIDE SEQUENCE [LARGE SCALE GENOMIC DNA]</scope>
    <source>
        <strain evidence="3">KIN4/I / DSM 18386 / JCM 14125</strain>
    </source>
</reference>
<feature type="binding site" evidence="1">
    <location>
        <position position="82"/>
    </location>
    <ligand>
        <name>Mg(2+)</name>
        <dbReference type="ChEBI" id="CHEBI:18420"/>
        <label>1</label>
        <note>catalytic</note>
    </ligand>
</feature>
<dbReference type="InterPro" id="IPR000760">
    <property type="entry name" value="Inositol_monophosphatase-like"/>
</dbReference>
<evidence type="ECO:0000313" key="3">
    <source>
        <dbReference type="Proteomes" id="UP000000262"/>
    </source>
</evidence>
<proteinExistence type="predicted"/>
<feature type="binding site" evidence="1">
    <location>
        <position position="85"/>
    </location>
    <ligand>
        <name>Mg(2+)</name>
        <dbReference type="ChEBI" id="CHEBI:18420"/>
        <label>1</label>
        <note>catalytic</note>
    </ligand>
</feature>
<accession>A8A9C4</accession>
<dbReference type="OrthoDB" id="58111at2157"/>
<dbReference type="EMBL" id="CP000816">
    <property type="protein sequence ID" value="ABU81526.1"/>
    <property type="molecule type" value="Genomic_DNA"/>
</dbReference>
<dbReference type="GO" id="GO:0008934">
    <property type="term" value="F:inositol monophosphate 1-phosphatase activity"/>
    <property type="evidence" value="ECO:0007669"/>
    <property type="project" value="TreeGrafter"/>
</dbReference>
<protein>
    <submittedName>
        <fullName evidence="2">Inositol monophosphatase</fullName>
    </submittedName>
</protein>
<evidence type="ECO:0000256" key="1">
    <source>
        <dbReference type="PIRSR" id="PIRSR600760-2"/>
    </source>
</evidence>
<dbReference type="GeneID" id="5562583"/>
<dbReference type="Proteomes" id="UP000000262">
    <property type="component" value="Chromosome"/>
</dbReference>
<evidence type="ECO:0000313" key="2">
    <source>
        <dbReference type="EMBL" id="ABU81526.1"/>
    </source>
</evidence>
<dbReference type="GO" id="GO:0006020">
    <property type="term" value="P:inositol metabolic process"/>
    <property type="evidence" value="ECO:0007669"/>
    <property type="project" value="TreeGrafter"/>
</dbReference>
<dbReference type="STRING" id="453591.Igni_0343"/>
<dbReference type="PRINTS" id="PR00377">
    <property type="entry name" value="IMPHPHTASES"/>
</dbReference>
<organism evidence="2 3">
    <name type="scientific">Ignicoccus hospitalis (strain KIN4/I / DSM 18386 / JCM 14125)</name>
    <dbReference type="NCBI Taxonomy" id="453591"/>
    <lineage>
        <taxon>Archaea</taxon>
        <taxon>Thermoproteota</taxon>
        <taxon>Thermoprotei</taxon>
        <taxon>Desulfurococcales</taxon>
        <taxon>Desulfurococcaceae</taxon>
        <taxon>Ignicoccus</taxon>
    </lineage>
</organism>
<dbReference type="Pfam" id="PF00459">
    <property type="entry name" value="Inositol_P"/>
    <property type="match status" value="1"/>
</dbReference>
<dbReference type="KEGG" id="iho:Igni_0343"/>
<dbReference type="SUPFAM" id="SSF56655">
    <property type="entry name" value="Carbohydrate phosphatase"/>
    <property type="match status" value="1"/>
</dbReference>
<dbReference type="eggNOG" id="arCOG01349">
    <property type="taxonomic scope" value="Archaea"/>
</dbReference>